<dbReference type="SUPFAM" id="SSF52540">
    <property type="entry name" value="P-loop containing nucleoside triphosphate hydrolases"/>
    <property type="match status" value="1"/>
</dbReference>
<keyword evidence="3" id="KW-1185">Reference proteome</keyword>
<gene>
    <name evidence="2" type="ORF">SAJA_01325</name>
</gene>
<dbReference type="OrthoDB" id="7591734at2"/>
<feature type="region of interest" description="Disordered" evidence="1">
    <location>
        <begin position="1453"/>
        <end position="1487"/>
    </location>
</feature>
<evidence type="ECO:0000313" key="3">
    <source>
        <dbReference type="Proteomes" id="UP000285310"/>
    </source>
</evidence>
<accession>A0A423Q2Q3</accession>
<protein>
    <recommendedName>
        <fullName evidence="4">AAA+ ATPase domain-containing protein</fullName>
    </recommendedName>
</protein>
<dbReference type="RefSeq" id="WP_123656830.1">
    <property type="nucleotide sequence ID" value="NZ_AYKG01000001.1"/>
</dbReference>
<comment type="caution">
    <text evidence="2">The sequence shown here is derived from an EMBL/GenBank/DDBJ whole genome shotgun (WGS) entry which is preliminary data.</text>
</comment>
<organism evidence="2 3">
    <name type="scientific">Salinisphaera japonica YTM-1</name>
    <dbReference type="NCBI Taxonomy" id="1209778"/>
    <lineage>
        <taxon>Bacteria</taxon>
        <taxon>Pseudomonadati</taxon>
        <taxon>Pseudomonadota</taxon>
        <taxon>Gammaproteobacteria</taxon>
        <taxon>Salinisphaerales</taxon>
        <taxon>Salinisphaeraceae</taxon>
        <taxon>Salinisphaera</taxon>
    </lineage>
</organism>
<dbReference type="InParanoid" id="A0A423Q2Q3"/>
<feature type="compositionally biased region" description="Basic and acidic residues" evidence="1">
    <location>
        <begin position="1461"/>
        <end position="1472"/>
    </location>
</feature>
<name>A0A423Q2Q3_9GAMM</name>
<sequence length="1804" mass="198291">MTQSPELAGGAGFTYADQVATRYLVALLVGSAAPGLAERRVVRVALEQRDAGEPLDDIVVDGEAPDGLAARLSLQVKREITISAAARNKDFRDIVRDSWATLDKTDFRVGIDRVGAAVGPSTAVGKSRDLRALAEFATASATPADFAVRFGRGGSASEEHLAILKDLQTVTTDLGRPATVEDMHALLRHFVLIRFDALHEGAIEDPATVALAEQALASGQTGQAGQAVALADRLRIMARRGAGTARSWDRGGLRLDVSPWFSLATDRWLATDLDALIAEVGPAAASILDRIGEATLDRAGVRATVATALAEYQLVTLRGLPGSGKSVMLRREVEAALSRGPTLLLKADRMAGGSWAQYATSIGLAQHDPVPLLREIAAVGTPTLFIDGLDRIDRAQRGIVVDLIEALEAHSELSDWRVLATLRDSGVEPVRTWLPRLFDGGRMASVEVGALDDDEAEALAVARPALRTLLFGIEPVRTLVRRPFFAKVLDDPDLASGRTPRSEIELMSRWWSRGGFDAQGTEARLRQRALLRLVRLRALQPDAPVSLEALEPALLEPVEELSNDGVLEAVTDGHFVRFAHDIFFEWSFTQALVGAGNRWVDELSSAGEPPVIGRSVELRAQLMFVADPNAWSGALALLSDPALRSQWRRTWLLAPLNLPDFIPRSADFEAVVDSDDHALLRSALVWFQAQHTSPNPGVLDGSVGNIADRDERVRAADMIGWPDDLRLWMRFLRYLDGRMDTIPHRLLPQVLTLFEVWQNAIADSPNPISAMIVEHAAGWLSKLEQRQERMGRFRRRDEEEAADPWDHVEGTGEFEGALRRLVLRAARSEPDRVSTYLGRFGPERAASSKAFEDIMAFAPLLSQALPSALADFTLNHLRRELPEDQRRRQLEEERRSAEYRDELRRRPEDSLDWGERMSLSSPNLGYWGPDRWDWEALSIERNSFGYFPASPLHQPFQALFDDTPDEGLRLVRSMSNHAVEAWRQLHCLQPNIGTPVPVEITFPWGTQTFWGGAREYLWSRGLWAPKPLASAYLALDKWALEQVEAGADGDALIERIVHGNDSIAALGIALHVALARPAVTPVNEALVTTQRLWRADIQRYVQEASVRSSSQIGFWQEHHRKDATAVEALNTLPVRLEEIRSLATLHVLQVDAAAAKRVRDAITAFGDTPDFELEEERDHPGALDHAAEQARTYAAWGDLAHYRRVDVPDQPDRQAIVMANPILEEPGVRERLEEGQEHLRTFALFHWANNSFEQGGVADAMTIEQAVASARSLNDETLFQPSTDNDQISIRRGAVAGAAAVIVAFAPDSPDVGWARAVLAHAADCLEEGGPLWSSVGIVSWHHVIFVARAAAADLRREPDSDQHAINLLTTLIHPLDNVGLATSALLASLWDVAPKVCWVGLGLALDLCIISSGDIDANSMHDPNAGAEARQRKLDAALAKLDLDAAPLPIPPTPWTTTVAEDRQRVDRASDADEEGGTSPPTHWRAADGWWRSDRAGEILAKQPARAILAAGFETPFVSFCEAMLEWTIERRAPAWASRARDVNKADIIEWTHRFGDVLGVLVGLIDPSRAEAGFIAPICAVEEEDTCFDLLTPLVKMFICQHVLDIAEVSQITPVVLDRSVDRLLAATTFSRTAYRPGELHGFSMPQLAKWLMFVGVEKASLAHRFSNGDWSDIALILPTVNRFVRTTGWASTIMENFLTLTERARERFPADEFADAILAALAASTDLGARWRGTMIAARIASRVQDIADRSSPLPLALGQKLLRILDTLVDQGDRRSAALQVSPAFRDLRVTAVDGAENGR</sequence>
<dbReference type="Proteomes" id="UP000285310">
    <property type="component" value="Unassembled WGS sequence"/>
</dbReference>
<dbReference type="InterPro" id="IPR027417">
    <property type="entry name" value="P-loop_NTPase"/>
</dbReference>
<evidence type="ECO:0000256" key="1">
    <source>
        <dbReference type="SAM" id="MobiDB-lite"/>
    </source>
</evidence>
<proteinExistence type="predicted"/>
<dbReference type="EMBL" id="AYKG01000001">
    <property type="protein sequence ID" value="ROO32889.1"/>
    <property type="molecule type" value="Genomic_DNA"/>
</dbReference>
<evidence type="ECO:0000313" key="2">
    <source>
        <dbReference type="EMBL" id="ROO32889.1"/>
    </source>
</evidence>
<evidence type="ECO:0008006" key="4">
    <source>
        <dbReference type="Google" id="ProtNLM"/>
    </source>
</evidence>
<reference evidence="2 3" key="1">
    <citation type="submission" date="2013-10" db="EMBL/GenBank/DDBJ databases">
        <title>Salinisphaera japonica YTM-1 Genome Sequencing.</title>
        <authorList>
            <person name="Lai Q."/>
            <person name="Li C."/>
            <person name="Shao Z."/>
        </authorList>
    </citation>
    <scope>NUCLEOTIDE SEQUENCE [LARGE SCALE GENOMIC DNA]</scope>
    <source>
        <strain evidence="2 3">YTM-1</strain>
    </source>
</reference>